<dbReference type="InterPro" id="IPR036390">
    <property type="entry name" value="WH_DNA-bd_sf"/>
</dbReference>
<dbReference type="NCBIfam" id="NF033788">
    <property type="entry name" value="HTH_metalloreg"/>
    <property type="match status" value="1"/>
</dbReference>
<evidence type="ECO:0000313" key="1">
    <source>
        <dbReference type="EMBL" id="CRY74145.1"/>
    </source>
</evidence>
<dbReference type="InterPro" id="IPR001845">
    <property type="entry name" value="HTH_ArsR_DNA-bd_dom"/>
</dbReference>
<dbReference type="GeneID" id="61134250"/>
<dbReference type="InterPro" id="IPR011991">
    <property type="entry name" value="ArsR-like_HTH"/>
</dbReference>
<dbReference type="SMART" id="SM00418">
    <property type="entry name" value="HTH_ARSR"/>
    <property type="match status" value="1"/>
</dbReference>
<dbReference type="RefSeq" id="WP_011210083.1">
    <property type="nucleotide sequence ID" value="NZ_CAACYE020000001.1"/>
</dbReference>
<organism evidence="1 2">
    <name type="scientific">Nocardia farcinica</name>
    <dbReference type="NCBI Taxonomy" id="37329"/>
    <lineage>
        <taxon>Bacteria</taxon>
        <taxon>Bacillati</taxon>
        <taxon>Actinomycetota</taxon>
        <taxon>Actinomycetes</taxon>
        <taxon>Mycobacteriales</taxon>
        <taxon>Nocardiaceae</taxon>
        <taxon>Nocardia</taxon>
    </lineage>
</organism>
<dbReference type="EMBL" id="LN868938">
    <property type="protein sequence ID" value="CRY74145.1"/>
    <property type="molecule type" value="Genomic_DNA"/>
</dbReference>
<proteinExistence type="predicted"/>
<reference evidence="2" key="1">
    <citation type="submission" date="2015-03" db="EMBL/GenBank/DDBJ databases">
        <authorList>
            <consortium name="Pathogen Informatics"/>
        </authorList>
    </citation>
    <scope>NUCLEOTIDE SEQUENCE [LARGE SCALE GENOMIC DNA]</scope>
    <source>
        <strain evidence="2">NCTC11134</strain>
    </source>
</reference>
<accession>A0A0H5NE56</accession>
<dbReference type="AlphaFoldDB" id="A0A0H5NE56"/>
<sequence length="112" mass="13049">MVEHDTETLDALFHALSHPTRRAMLRRLADDGERSVGELAEPYAITLAGASKHIQVLERAGLVRRTVHGRVHVCRLDARPLRDGAEWMRYYERFWTERLDRLETLLRNEDDA</sequence>
<dbReference type="Gene3D" id="1.10.10.10">
    <property type="entry name" value="Winged helix-like DNA-binding domain superfamily/Winged helix DNA-binding domain"/>
    <property type="match status" value="1"/>
</dbReference>
<protein>
    <submittedName>
        <fullName evidence="1">Uncharacterized protein conserved in archaea</fullName>
    </submittedName>
</protein>
<dbReference type="KEGG" id="nfr:ERS450000_00505"/>
<dbReference type="GO" id="GO:0003700">
    <property type="term" value="F:DNA-binding transcription factor activity"/>
    <property type="evidence" value="ECO:0007669"/>
    <property type="project" value="InterPro"/>
</dbReference>
<name>A0A0H5NE56_NOCFR</name>
<dbReference type="Pfam" id="PF12840">
    <property type="entry name" value="HTH_20"/>
    <property type="match status" value="1"/>
</dbReference>
<dbReference type="PANTHER" id="PTHR38600:SF2">
    <property type="entry name" value="SLL0088 PROTEIN"/>
    <property type="match status" value="1"/>
</dbReference>
<dbReference type="CDD" id="cd00090">
    <property type="entry name" value="HTH_ARSR"/>
    <property type="match status" value="1"/>
</dbReference>
<dbReference type="PANTHER" id="PTHR38600">
    <property type="entry name" value="TRANSCRIPTIONAL REGULATORY PROTEIN"/>
    <property type="match status" value="1"/>
</dbReference>
<evidence type="ECO:0000313" key="2">
    <source>
        <dbReference type="Proteomes" id="UP000057820"/>
    </source>
</evidence>
<dbReference type="InterPro" id="IPR036388">
    <property type="entry name" value="WH-like_DNA-bd_sf"/>
</dbReference>
<dbReference type="OMA" id="STWIDEQ"/>
<gene>
    <name evidence="1" type="ORF">ERS450000_00505</name>
</gene>
<dbReference type="PROSITE" id="PS50987">
    <property type="entry name" value="HTH_ARSR_2"/>
    <property type="match status" value="1"/>
</dbReference>
<dbReference type="SUPFAM" id="SSF46785">
    <property type="entry name" value="Winged helix' DNA-binding domain"/>
    <property type="match status" value="1"/>
</dbReference>
<dbReference type="Proteomes" id="UP000057820">
    <property type="component" value="Chromosome 1"/>
</dbReference>